<keyword evidence="6" id="KW-1015">Disulfide bond</keyword>
<keyword evidence="4 9" id="KW-0274">FAD</keyword>
<dbReference type="GO" id="GO:0050661">
    <property type="term" value="F:NADP binding"/>
    <property type="evidence" value="ECO:0007669"/>
    <property type="project" value="InterPro"/>
</dbReference>
<comment type="catalytic activity">
    <reaction evidence="12">
        <text>2 glutathione + NADP(+) = glutathione disulfide + NADPH + H(+)</text>
        <dbReference type="Rhea" id="RHEA:11740"/>
        <dbReference type="ChEBI" id="CHEBI:15378"/>
        <dbReference type="ChEBI" id="CHEBI:57783"/>
        <dbReference type="ChEBI" id="CHEBI:57925"/>
        <dbReference type="ChEBI" id="CHEBI:58297"/>
        <dbReference type="ChEBI" id="CHEBI:58349"/>
        <dbReference type="EC" id="1.8.1.7"/>
    </reaction>
</comment>
<dbReference type="InterPro" id="IPR001100">
    <property type="entry name" value="Pyr_nuc-diS_OxRdtase"/>
</dbReference>
<protein>
    <recommendedName>
        <fullName evidence="12">Glutathione reductase</fullName>
        <ecNumber evidence="12">1.8.1.7</ecNumber>
    </recommendedName>
</protein>
<keyword evidence="12" id="KW-0521">NADP</keyword>
<keyword evidence="9" id="KW-0520">NAD</keyword>
<keyword evidence="7 11" id="KW-0676">Redox-active center</keyword>
<keyword evidence="12" id="KW-0963">Cytoplasm</keyword>
<comment type="function">
    <text evidence="12">Catalyzes the reduction of glutathione disulfide (GSSG) to reduced glutathione (GSH). Constitutes the major mechanism to maintain a high GSH:GSSG ratio in the cytosol.</text>
</comment>
<dbReference type="Gene3D" id="3.50.50.60">
    <property type="entry name" value="FAD/NAD(P)-binding domain"/>
    <property type="match status" value="2"/>
</dbReference>
<dbReference type="EC" id="1.8.1.7" evidence="12"/>
<evidence type="ECO:0000259" key="14">
    <source>
        <dbReference type="Pfam" id="PF07992"/>
    </source>
</evidence>
<evidence type="ECO:0000256" key="10">
    <source>
        <dbReference type="PIRSR" id="PIRSR000350-4"/>
    </source>
</evidence>
<dbReference type="GO" id="GO:0006749">
    <property type="term" value="P:glutathione metabolic process"/>
    <property type="evidence" value="ECO:0007669"/>
    <property type="project" value="InterPro"/>
</dbReference>
<dbReference type="InterPro" id="IPR012999">
    <property type="entry name" value="Pyr_OxRdtase_I_AS"/>
</dbReference>
<feature type="binding site" evidence="9">
    <location>
        <position position="317"/>
    </location>
    <ligand>
        <name>FAD</name>
        <dbReference type="ChEBI" id="CHEBI:57692"/>
    </ligand>
</feature>
<evidence type="ECO:0000256" key="7">
    <source>
        <dbReference type="ARBA" id="ARBA00023284"/>
    </source>
</evidence>
<dbReference type="GO" id="GO:0004362">
    <property type="term" value="F:glutathione-disulfide reductase (NADPH) activity"/>
    <property type="evidence" value="ECO:0007669"/>
    <property type="project" value="UniProtKB-EC"/>
</dbReference>
<dbReference type="GO" id="GO:0005739">
    <property type="term" value="C:mitochondrion"/>
    <property type="evidence" value="ECO:0007669"/>
    <property type="project" value="TreeGrafter"/>
</dbReference>
<feature type="domain" description="FAD/NAD(P)-binding" evidence="14">
    <location>
        <begin position="4"/>
        <end position="332"/>
    </location>
</feature>
<dbReference type="PROSITE" id="PS00076">
    <property type="entry name" value="PYRIDINE_REDOX_1"/>
    <property type="match status" value="1"/>
</dbReference>
<feature type="disulfide bond" description="Redox-active" evidence="10">
    <location>
        <begin position="41"/>
        <end position="46"/>
    </location>
</feature>
<reference evidence="16" key="1">
    <citation type="journal article" date="2018" name="Genome Biol. Evol.">
        <title>Nephromyces encodes a urate metabolism pathway and predicted peroxisomes, demonstrating these are not ancient losses of apicomplexans.</title>
        <authorList>
            <person name="Paight C."/>
            <person name="Slamovits C.H."/>
            <person name="Saffo M.B."/>
            <person name="Lane C.E."/>
        </authorList>
    </citation>
    <scope>NUCLEOTIDE SEQUENCE</scope>
    <source>
        <strain evidence="15">Neph291</strain>
        <strain evidence="16">Neph292</strain>
    </source>
</reference>
<evidence type="ECO:0000256" key="12">
    <source>
        <dbReference type="RuleBase" id="RU365016"/>
    </source>
</evidence>
<accession>A0A3Q8UC18</accession>
<comment type="cofactor">
    <cofactor evidence="9">
        <name>FAD</name>
        <dbReference type="ChEBI" id="CHEBI:57692"/>
    </cofactor>
    <text evidence="9">Binds 1 FAD per subunit.</text>
</comment>
<dbReference type="GO" id="GO:0005829">
    <property type="term" value="C:cytosol"/>
    <property type="evidence" value="ECO:0007669"/>
    <property type="project" value="TreeGrafter"/>
</dbReference>
<sequence>MRHFDYFVIGGGSGGIASARRAASYGKKVGIAEKKYWGGTCVNFGCVPKKIMWNVASMSESLSHCKHFGFENKGEINFSWNTVKTCRDAYIKRLNKIYKQNLKNAQITFFDEYASFDEYDSLYDKDGYTIKLSDEEGDIHYVTATHVLIASGGKPSLLNVPGEEYTINSDGFFKLKSQPKKVALIGSGYISVELAGVLNSLGTETHMFVRGNMALRKFDSLLKEELDQFMKNQGIKIHPYSIIKKIEKNFESNESTIFLKNGKIHSDFDCIIVAIGRDPEISFNIEKVGIKKLQDTNFIKVDEYQNTSVENIYALGDVCGLIELTPMAIAAGRRLADRLFGGILSAKVSYDNVPTVIFSHPPIATIGLTEDEAISKFGKENIIIYSNVSVNLYYAIFDMNPSDKPKCSMKMICLKPREKVIGLHIIGMGADEMMQGFGVAIKMGATKADMDNCIAIHPTASEEVVTMTPWGLSGSQLP</sequence>
<dbReference type="PRINTS" id="PR00411">
    <property type="entry name" value="PNDRDTASEI"/>
</dbReference>
<feature type="binding site" evidence="9">
    <location>
        <position position="50"/>
    </location>
    <ligand>
        <name>FAD</name>
        <dbReference type="ChEBI" id="CHEBI:57692"/>
    </ligand>
</feature>
<dbReference type="Gene3D" id="3.30.390.30">
    <property type="match status" value="1"/>
</dbReference>
<dbReference type="SUPFAM" id="SSF55424">
    <property type="entry name" value="FAD/NAD-linked reductases, dimerisation (C-terminal) domain"/>
    <property type="match status" value="1"/>
</dbReference>
<evidence type="ECO:0000256" key="1">
    <source>
        <dbReference type="ARBA" id="ARBA00007532"/>
    </source>
</evidence>
<dbReference type="InterPro" id="IPR004099">
    <property type="entry name" value="Pyr_nucl-diS_OxRdtase_dimer"/>
</dbReference>
<dbReference type="InterPro" id="IPR016156">
    <property type="entry name" value="FAD/NAD-linked_Rdtase_dimer_sf"/>
</dbReference>
<dbReference type="FunFam" id="3.30.390.30:FF:000003">
    <property type="entry name" value="Glutathione reductase"/>
    <property type="match status" value="1"/>
</dbReference>
<dbReference type="EMBL" id="MK266060">
    <property type="protein sequence ID" value="AZL94594.1"/>
    <property type="molecule type" value="mRNA"/>
</dbReference>
<keyword evidence="9" id="KW-0547">Nucleotide-binding</keyword>
<comment type="similarity">
    <text evidence="1 11">Belongs to the class-I pyridine nucleotide-disulfide oxidoreductase family.</text>
</comment>
<evidence type="ECO:0000256" key="2">
    <source>
        <dbReference type="ARBA" id="ARBA00011738"/>
    </source>
</evidence>
<dbReference type="NCBIfam" id="NF004776">
    <property type="entry name" value="PRK06116.1"/>
    <property type="match status" value="1"/>
</dbReference>
<dbReference type="AlphaFoldDB" id="A0A3Q8UC18"/>
<evidence type="ECO:0000256" key="6">
    <source>
        <dbReference type="ARBA" id="ARBA00023157"/>
    </source>
</evidence>
<dbReference type="GO" id="GO:0050660">
    <property type="term" value="F:flavin adenine dinucleotide binding"/>
    <property type="evidence" value="ECO:0007669"/>
    <property type="project" value="InterPro"/>
</dbReference>
<keyword evidence="3 11" id="KW-0285">Flavoprotein</keyword>
<keyword evidence="5 11" id="KW-0560">Oxidoreductase</keyword>
<organism evidence="16">
    <name type="scientific">Nephromyces sp. MMRI</name>
    <dbReference type="NCBI Taxonomy" id="2496275"/>
    <lineage>
        <taxon>Eukaryota</taxon>
        <taxon>Sar</taxon>
        <taxon>Alveolata</taxon>
        <taxon>Apicomplexa</taxon>
        <taxon>Aconoidasida</taxon>
        <taxon>Nephromycida</taxon>
        <taxon>Nephromyces</taxon>
    </lineage>
</organism>
<dbReference type="InterPro" id="IPR036188">
    <property type="entry name" value="FAD/NAD-bd_sf"/>
</dbReference>
<evidence type="ECO:0000256" key="9">
    <source>
        <dbReference type="PIRSR" id="PIRSR000350-3"/>
    </source>
</evidence>
<name>A0A3Q8UC18_9APIC</name>
<feature type="active site" description="Proton acceptor" evidence="8">
    <location>
        <position position="457"/>
    </location>
</feature>
<dbReference type="NCBIfam" id="TIGR01421">
    <property type="entry name" value="gluta_reduc_1"/>
    <property type="match status" value="1"/>
</dbReference>
<comment type="subcellular location">
    <subcellularLocation>
        <location evidence="12">Cytoplasm</location>
    </subcellularLocation>
</comment>
<dbReference type="InterPro" id="IPR046952">
    <property type="entry name" value="GSHR/TRXR-like"/>
</dbReference>
<feature type="domain" description="Pyridine nucleotide-disulphide oxidoreductase dimerisation" evidence="13">
    <location>
        <begin position="353"/>
        <end position="467"/>
    </location>
</feature>
<proteinExistence type="evidence at transcript level"/>
<dbReference type="EMBL" id="MK266061">
    <property type="protein sequence ID" value="AZL94595.1"/>
    <property type="molecule type" value="mRNA"/>
</dbReference>
<dbReference type="SUPFAM" id="SSF51905">
    <property type="entry name" value="FAD/NAD(P)-binding domain"/>
    <property type="match status" value="1"/>
</dbReference>
<dbReference type="InterPro" id="IPR006322">
    <property type="entry name" value="Glutathione_Rdtase_euk/bac"/>
</dbReference>
<evidence type="ECO:0000313" key="16">
    <source>
        <dbReference type="EMBL" id="AZL94595.1"/>
    </source>
</evidence>
<dbReference type="FunFam" id="3.50.50.60:FF:000235">
    <property type="entry name" value="Glutathione reductase"/>
    <property type="match status" value="1"/>
</dbReference>
<dbReference type="InterPro" id="IPR023753">
    <property type="entry name" value="FAD/NAD-binding_dom"/>
</dbReference>
<dbReference type="PIRSF" id="PIRSF000350">
    <property type="entry name" value="Mercury_reductase_MerA"/>
    <property type="match status" value="1"/>
</dbReference>
<dbReference type="GO" id="GO:0034599">
    <property type="term" value="P:cellular response to oxidative stress"/>
    <property type="evidence" value="ECO:0007669"/>
    <property type="project" value="TreeGrafter"/>
</dbReference>
<evidence type="ECO:0000256" key="3">
    <source>
        <dbReference type="ARBA" id="ARBA00022630"/>
    </source>
</evidence>
<evidence type="ECO:0000313" key="15">
    <source>
        <dbReference type="EMBL" id="AZL94594.1"/>
    </source>
</evidence>
<dbReference type="Pfam" id="PF02852">
    <property type="entry name" value="Pyr_redox_dim"/>
    <property type="match status" value="1"/>
</dbReference>
<feature type="binding site" evidence="9">
    <location>
        <position position="276"/>
    </location>
    <ligand>
        <name>NAD(+)</name>
        <dbReference type="ChEBI" id="CHEBI:57540"/>
    </ligand>
</feature>
<evidence type="ECO:0000256" key="5">
    <source>
        <dbReference type="ARBA" id="ARBA00023002"/>
    </source>
</evidence>
<evidence type="ECO:0000256" key="4">
    <source>
        <dbReference type="ARBA" id="ARBA00022827"/>
    </source>
</evidence>
<dbReference type="GO" id="GO:0045454">
    <property type="term" value="P:cell redox homeostasis"/>
    <property type="evidence" value="ECO:0007669"/>
    <property type="project" value="InterPro"/>
</dbReference>
<dbReference type="Pfam" id="PF07992">
    <property type="entry name" value="Pyr_redox_2"/>
    <property type="match status" value="1"/>
</dbReference>
<comment type="subunit">
    <text evidence="2">Homodimer.</text>
</comment>
<dbReference type="PRINTS" id="PR00368">
    <property type="entry name" value="FADPNR"/>
</dbReference>
<evidence type="ECO:0000259" key="13">
    <source>
        <dbReference type="Pfam" id="PF02852"/>
    </source>
</evidence>
<evidence type="ECO:0000256" key="8">
    <source>
        <dbReference type="PIRSR" id="PIRSR000350-2"/>
    </source>
</evidence>
<dbReference type="PANTHER" id="PTHR42737">
    <property type="entry name" value="GLUTATHIONE REDUCTASE"/>
    <property type="match status" value="1"/>
</dbReference>
<evidence type="ECO:0000256" key="11">
    <source>
        <dbReference type="RuleBase" id="RU003691"/>
    </source>
</evidence>
<feature type="binding site" evidence="9">
    <location>
        <begin position="186"/>
        <end position="193"/>
    </location>
    <ligand>
        <name>NAD(+)</name>
        <dbReference type="ChEBI" id="CHEBI:57540"/>
    </ligand>
</feature>
<dbReference type="PANTHER" id="PTHR42737:SF2">
    <property type="entry name" value="GLUTATHIONE REDUCTASE"/>
    <property type="match status" value="1"/>
</dbReference>